<proteinExistence type="inferred from homology"/>
<dbReference type="GO" id="GO:0030150">
    <property type="term" value="P:protein import into mitochondrial matrix"/>
    <property type="evidence" value="ECO:0007669"/>
    <property type="project" value="InterPro"/>
</dbReference>
<evidence type="ECO:0000256" key="10">
    <source>
        <dbReference type="SAM" id="Phobius"/>
    </source>
</evidence>
<comment type="subcellular location">
    <subcellularLocation>
        <location evidence="1">Mitochondrion outer membrane</location>
        <topology evidence="1">Single-pass membrane protein</topology>
    </subcellularLocation>
</comment>
<keyword evidence="5" id="KW-1000">Mitochondrion outer membrane</keyword>
<keyword evidence="13" id="KW-1185">Reference proteome</keyword>
<evidence type="ECO:0000256" key="4">
    <source>
        <dbReference type="ARBA" id="ARBA00022692"/>
    </source>
</evidence>
<comment type="caution">
    <text evidence="11">The sequence shown here is derived from an EMBL/GenBank/DDBJ whole genome shotgun (WGS) entry which is preliminary data.</text>
</comment>
<reference evidence="11 13" key="1">
    <citation type="submission" date="2017-06" db="EMBL/GenBank/DDBJ databases">
        <title>A platform for efficient transgenesis in Macrostomum lignano, a flatworm model organism for stem cell research.</title>
        <authorList>
            <person name="Berezikov E."/>
        </authorList>
    </citation>
    <scope>NUCLEOTIDE SEQUENCE [LARGE SCALE GENOMIC DNA]</scope>
    <source>
        <strain evidence="11">DV1</strain>
        <tissue evidence="11">Whole organism</tissue>
    </source>
</reference>
<evidence type="ECO:0000313" key="12">
    <source>
        <dbReference type="EMBL" id="PAA85866.1"/>
    </source>
</evidence>
<dbReference type="OrthoDB" id="2187at2759"/>
<evidence type="ECO:0000256" key="7">
    <source>
        <dbReference type="ARBA" id="ARBA00022989"/>
    </source>
</evidence>
<keyword evidence="6" id="KW-0653">Protein transport</keyword>
<feature type="transmembrane region" description="Helical" evidence="10">
    <location>
        <begin position="21"/>
        <end position="43"/>
    </location>
</feature>
<evidence type="ECO:0000256" key="1">
    <source>
        <dbReference type="ARBA" id="ARBA00004572"/>
    </source>
</evidence>
<gene>
    <name evidence="11" type="ORF">BOX15_Mlig005043g1</name>
    <name evidence="12" type="ORF">BOX15_Mlig029932g2</name>
</gene>
<protein>
    <submittedName>
        <fullName evidence="11">Uncharacterized protein</fullName>
    </submittedName>
</protein>
<keyword evidence="7 10" id="KW-1133">Transmembrane helix</keyword>
<evidence type="ECO:0000256" key="5">
    <source>
        <dbReference type="ARBA" id="ARBA00022787"/>
    </source>
</evidence>
<feature type="non-terminal residue" evidence="11">
    <location>
        <position position="1"/>
    </location>
</feature>
<evidence type="ECO:0000313" key="13">
    <source>
        <dbReference type="Proteomes" id="UP000215902"/>
    </source>
</evidence>
<keyword evidence="3" id="KW-0813">Transport</keyword>
<keyword evidence="8" id="KW-0496">Mitochondrion</keyword>
<sequence length="70" mass="7618">LRNSNPDMSVTQTIAKRIMNLVGLCRLAFYYGYIPLVMVLGYMQGSEPGHPPVTLLSIISPISDAAPPPM</sequence>
<evidence type="ECO:0000256" key="8">
    <source>
        <dbReference type="ARBA" id="ARBA00023128"/>
    </source>
</evidence>
<organism evidence="11 13">
    <name type="scientific">Macrostomum lignano</name>
    <dbReference type="NCBI Taxonomy" id="282301"/>
    <lineage>
        <taxon>Eukaryota</taxon>
        <taxon>Metazoa</taxon>
        <taxon>Spiralia</taxon>
        <taxon>Lophotrochozoa</taxon>
        <taxon>Platyhelminthes</taxon>
        <taxon>Rhabditophora</taxon>
        <taxon>Macrostomorpha</taxon>
        <taxon>Macrostomida</taxon>
        <taxon>Macrostomidae</taxon>
        <taxon>Macrostomum</taxon>
    </lineage>
</organism>
<dbReference type="EMBL" id="NIVC01000302">
    <property type="protein sequence ID" value="PAA85866.1"/>
    <property type="molecule type" value="Genomic_DNA"/>
</dbReference>
<evidence type="ECO:0000256" key="9">
    <source>
        <dbReference type="ARBA" id="ARBA00023136"/>
    </source>
</evidence>
<name>A0A267FTE0_9PLAT</name>
<accession>A0A267FTE0</accession>
<dbReference type="InterPro" id="IPR012621">
    <property type="entry name" value="Tom7"/>
</dbReference>
<dbReference type="Pfam" id="PF08038">
    <property type="entry name" value="Tom7"/>
    <property type="match status" value="1"/>
</dbReference>
<dbReference type="GO" id="GO:0005742">
    <property type="term" value="C:mitochondrial outer membrane translocase complex"/>
    <property type="evidence" value="ECO:0007669"/>
    <property type="project" value="InterPro"/>
</dbReference>
<keyword evidence="9 10" id="KW-0472">Membrane</keyword>
<dbReference type="EMBL" id="NIVC01000768">
    <property type="protein sequence ID" value="PAA77065.1"/>
    <property type="molecule type" value="Genomic_DNA"/>
</dbReference>
<keyword evidence="4 10" id="KW-0812">Transmembrane</keyword>
<comment type="similarity">
    <text evidence="2">Belongs to the Tom7 family.</text>
</comment>
<dbReference type="AlphaFoldDB" id="A0A267FTE0"/>
<evidence type="ECO:0000256" key="3">
    <source>
        <dbReference type="ARBA" id="ARBA00022448"/>
    </source>
</evidence>
<evidence type="ECO:0000313" key="11">
    <source>
        <dbReference type="EMBL" id="PAA77065.1"/>
    </source>
</evidence>
<evidence type="ECO:0000256" key="2">
    <source>
        <dbReference type="ARBA" id="ARBA00010917"/>
    </source>
</evidence>
<dbReference type="Proteomes" id="UP000215902">
    <property type="component" value="Unassembled WGS sequence"/>
</dbReference>
<evidence type="ECO:0000256" key="6">
    <source>
        <dbReference type="ARBA" id="ARBA00022927"/>
    </source>
</evidence>